<dbReference type="SUPFAM" id="SSF52833">
    <property type="entry name" value="Thioredoxin-like"/>
    <property type="match status" value="1"/>
</dbReference>
<dbReference type="InterPro" id="IPR036282">
    <property type="entry name" value="Glutathione-S-Trfase_C_sf"/>
</dbReference>
<dbReference type="InterPro" id="IPR036249">
    <property type="entry name" value="Thioredoxin-like_sf"/>
</dbReference>
<dbReference type="PROSITE" id="PS50405">
    <property type="entry name" value="GST_CTER"/>
    <property type="match status" value="1"/>
</dbReference>
<dbReference type="PANTHER" id="PTHR44051">
    <property type="entry name" value="GLUTATHIONE S-TRANSFERASE-RELATED"/>
    <property type="match status" value="1"/>
</dbReference>
<feature type="domain" description="GST C-terminal" evidence="4">
    <location>
        <begin position="93"/>
        <end position="235"/>
    </location>
</feature>
<reference evidence="5" key="2">
    <citation type="submission" date="2010-07" db="EMBL/GenBank/DDBJ databases">
        <authorList>
            <consortium name="The Broad Institute Genome Sequencing Platform"/>
            <consortium name="Broad Institute Genome Sequencing Center for Infectious Disease"/>
            <person name="Ma L.-J."/>
            <person name="Dead R."/>
            <person name="Young S."/>
            <person name="Zeng Q."/>
            <person name="Koehrsen M."/>
            <person name="Alvarado L."/>
            <person name="Berlin A."/>
            <person name="Chapman S.B."/>
            <person name="Chen Z."/>
            <person name="Freedman E."/>
            <person name="Gellesch M."/>
            <person name="Goldberg J."/>
            <person name="Griggs A."/>
            <person name="Gujja S."/>
            <person name="Heilman E.R."/>
            <person name="Heiman D."/>
            <person name="Hepburn T."/>
            <person name="Howarth C."/>
            <person name="Jen D."/>
            <person name="Larson L."/>
            <person name="Mehta T."/>
            <person name="Neiman D."/>
            <person name="Pearson M."/>
            <person name="Roberts A."/>
            <person name="Saif S."/>
            <person name="Shea T."/>
            <person name="Shenoy N."/>
            <person name="Sisk P."/>
            <person name="Stolte C."/>
            <person name="Sykes S."/>
            <person name="Walk T."/>
            <person name="White J."/>
            <person name="Yandava C."/>
            <person name="Haas B."/>
            <person name="Nusbaum C."/>
            <person name="Birren B."/>
        </authorList>
    </citation>
    <scope>NUCLEOTIDE SEQUENCE</scope>
    <source>
        <strain evidence="5">R3-111a-1</strain>
    </source>
</reference>
<evidence type="ECO:0000256" key="1">
    <source>
        <dbReference type="ARBA" id="ARBA00007409"/>
    </source>
</evidence>
<name>J3NU44_GAET3</name>
<evidence type="ECO:0000313" key="6">
    <source>
        <dbReference type="EnsemblFungi" id="EJT79712"/>
    </source>
</evidence>
<dbReference type="PANTHER" id="PTHR44051:SF23">
    <property type="entry name" value="GLUTATHIONE S-TRANSFERASE-LIKE PROTEIN TPCF"/>
    <property type="match status" value="1"/>
</dbReference>
<keyword evidence="7" id="KW-1185">Reference proteome</keyword>
<dbReference type="SUPFAM" id="SSF47616">
    <property type="entry name" value="GST C-terminal domain-like"/>
    <property type="match status" value="1"/>
</dbReference>
<reference evidence="7" key="1">
    <citation type="submission" date="2010-07" db="EMBL/GenBank/DDBJ databases">
        <title>The genome sequence of Gaeumannomyces graminis var. tritici strain R3-111a-1.</title>
        <authorList>
            <consortium name="The Broad Institute Genome Sequencing Platform"/>
            <person name="Ma L.-J."/>
            <person name="Dead R."/>
            <person name="Young S."/>
            <person name="Zeng Q."/>
            <person name="Koehrsen M."/>
            <person name="Alvarado L."/>
            <person name="Berlin A."/>
            <person name="Chapman S.B."/>
            <person name="Chen Z."/>
            <person name="Freedman E."/>
            <person name="Gellesch M."/>
            <person name="Goldberg J."/>
            <person name="Griggs A."/>
            <person name="Gujja S."/>
            <person name="Heilman E.R."/>
            <person name="Heiman D."/>
            <person name="Hepburn T."/>
            <person name="Howarth C."/>
            <person name="Jen D."/>
            <person name="Larson L."/>
            <person name="Mehta T."/>
            <person name="Neiman D."/>
            <person name="Pearson M."/>
            <person name="Roberts A."/>
            <person name="Saif S."/>
            <person name="Shea T."/>
            <person name="Shenoy N."/>
            <person name="Sisk P."/>
            <person name="Stolte C."/>
            <person name="Sykes S."/>
            <person name="Walk T."/>
            <person name="White J."/>
            <person name="Yandava C."/>
            <person name="Haas B."/>
            <person name="Nusbaum C."/>
            <person name="Birren B."/>
        </authorList>
    </citation>
    <scope>NUCLEOTIDE SEQUENCE [LARGE SCALE GENOMIC DNA]</scope>
    <source>
        <strain evidence="7">R3-111a-1</strain>
    </source>
</reference>
<evidence type="ECO:0000259" key="3">
    <source>
        <dbReference type="PROSITE" id="PS50404"/>
    </source>
</evidence>
<dbReference type="VEuPathDB" id="FungiDB:GGTG_04796"/>
<dbReference type="Pfam" id="PF00043">
    <property type="entry name" value="GST_C"/>
    <property type="match status" value="1"/>
</dbReference>
<dbReference type="RefSeq" id="XP_009220857.1">
    <property type="nucleotide sequence ID" value="XM_009222593.1"/>
</dbReference>
<comment type="similarity">
    <text evidence="1 2">Belongs to the GST superfamily.</text>
</comment>
<dbReference type="AlphaFoldDB" id="J3NU44"/>
<dbReference type="SFLD" id="SFLDG00358">
    <property type="entry name" value="Main_(cytGST)"/>
    <property type="match status" value="1"/>
</dbReference>
<reference evidence="6" key="5">
    <citation type="submission" date="2018-04" db="UniProtKB">
        <authorList>
            <consortium name="EnsemblFungi"/>
        </authorList>
    </citation>
    <scope>IDENTIFICATION</scope>
    <source>
        <strain evidence="6">R3-111a-1</strain>
    </source>
</reference>
<gene>
    <name evidence="6" type="primary">20345254</name>
    <name evidence="5" type="ORF">GGTG_04796</name>
</gene>
<reference evidence="5" key="3">
    <citation type="submission" date="2010-09" db="EMBL/GenBank/DDBJ databases">
        <title>Annotation of Gaeumannomyces graminis var. tritici R3-111a-1.</title>
        <authorList>
            <consortium name="The Broad Institute Genome Sequencing Platform"/>
            <person name="Ma L.-J."/>
            <person name="Dead R."/>
            <person name="Young S.K."/>
            <person name="Zeng Q."/>
            <person name="Gargeya S."/>
            <person name="Fitzgerald M."/>
            <person name="Haas B."/>
            <person name="Abouelleil A."/>
            <person name="Alvarado L."/>
            <person name="Arachchi H.M."/>
            <person name="Berlin A."/>
            <person name="Brown A."/>
            <person name="Chapman S.B."/>
            <person name="Chen Z."/>
            <person name="Dunbar C."/>
            <person name="Freedman E."/>
            <person name="Gearin G."/>
            <person name="Gellesch M."/>
            <person name="Goldberg J."/>
            <person name="Griggs A."/>
            <person name="Gujja S."/>
            <person name="Heiman D."/>
            <person name="Howarth C."/>
            <person name="Larson L."/>
            <person name="Lui A."/>
            <person name="MacDonald P.J.P."/>
            <person name="Mehta T."/>
            <person name="Montmayeur A."/>
            <person name="Murphy C."/>
            <person name="Neiman D."/>
            <person name="Pearson M."/>
            <person name="Priest M."/>
            <person name="Roberts A."/>
            <person name="Saif S."/>
            <person name="Shea T."/>
            <person name="Shenoy N."/>
            <person name="Sisk P."/>
            <person name="Stolte C."/>
            <person name="Sykes S."/>
            <person name="Yandava C."/>
            <person name="Wortman J."/>
            <person name="Nusbaum C."/>
            <person name="Birren B."/>
        </authorList>
    </citation>
    <scope>NUCLEOTIDE SEQUENCE</scope>
    <source>
        <strain evidence="5">R3-111a-1</strain>
    </source>
</reference>
<dbReference type="STRING" id="644352.J3NU44"/>
<dbReference type="GO" id="GO:0016740">
    <property type="term" value="F:transferase activity"/>
    <property type="evidence" value="ECO:0007669"/>
    <property type="project" value="UniProtKB-KW"/>
</dbReference>
<dbReference type="SFLD" id="SFLDG01151">
    <property type="entry name" value="Main.2:_Nu-like"/>
    <property type="match status" value="1"/>
</dbReference>
<protein>
    <submittedName>
        <fullName evidence="5">Glutathione S-transferase II</fullName>
    </submittedName>
</protein>
<evidence type="ECO:0000313" key="7">
    <source>
        <dbReference type="Proteomes" id="UP000006039"/>
    </source>
</evidence>
<dbReference type="InterPro" id="IPR004046">
    <property type="entry name" value="GST_C"/>
</dbReference>
<dbReference type="InterPro" id="IPR010987">
    <property type="entry name" value="Glutathione-S-Trfase_C-like"/>
</dbReference>
<dbReference type="InterPro" id="IPR004045">
    <property type="entry name" value="Glutathione_S-Trfase_N"/>
</dbReference>
<dbReference type="EnsemblFungi" id="EJT79712">
    <property type="protein sequence ID" value="EJT79712"/>
    <property type="gene ID" value="GGTG_04796"/>
</dbReference>
<dbReference type="FunCoup" id="J3NU44">
    <property type="interactions" value="658"/>
</dbReference>
<dbReference type="Pfam" id="PF02798">
    <property type="entry name" value="GST_N"/>
    <property type="match status" value="1"/>
</dbReference>
<evidence type="ECO:0000256" key="2">
    <source>
        <dbReference type="RuleBase" id="RU003494"/>
    </source>
</evidence>
<dbReference type="OrthoDB" id="422574at2759"/>
<dbReference type="HOGENOM" id="CLU_011226_14_2_1"/>
<reference evidence="6" key="4">
    <citation type="journal article" date="2015" name="G3 (Bethesda)">
        <title>Genome sequences of three phytopathogenic species of the Magnaporthaceae family of fungi.</title>
        <authorList>
            <person name="Okagaki L.H."/>
            <person name="Nunes C.C."/>
            <person name="Sailsbery J."/>
            <person name="Clay B."/>
            <person name="Brown D."/>
            <person name="John T."/>
            <person name="Oh Y."/>
            <person name="Young N."/>
            <person name="Fitzgerald M."/>
            <person name="Haas B.J."/>
            <person name="Zeng Q."/>
            <person name="Young S."/>
            <person name="Adiconis X."/>
            <person name="Fan L."/>
            <person name="Levin J.Z."/>
            <person name="Mitchell T.K."/>
            <person name="Okubara P.A."/>
            <person name="Farman M.L."/>
            <person name="Kohn L.M."/>
            <person name="Birren B."/>
            <person name="Ma L.-J."/>
            <person name="Dean R.A."/>
        </authorList>
    </citation>
    <scope>NUCLEOTIDE SEQUENCE</scope>
    <source>
        <strain evidence="6">R3-111a-1</strain>
    </source>
</reference>
<dbReference type="PROSITE" id="PS50404">
    <property type="entry name" value="GST_NTER"/>
    <property type="match status" value="1"/>
</dbReference>
<feature type="domain" description="GST N-terminal" evidence="3">
    <location>
        <begin position="5"/>
        <end position="86"/>
    </location>
</feature>
<dbReference type="Proteomes" id="UP000006039">
    <property type="component" value="Unassembled WGS sequence"/>
</dbReference>
<proteinExistence type="inferred from homology"/>
<accession>J3NU44</accession>
<sequence>MASQLKPLKPYGVAGPNPPKVIMALEELGLPYEPELIGFDKVKSPEFLAINPNGRMPALQDPNTDLTVWESGAILEYLVERYDKDNKISFPAGSNESALTRQWLFFQVSGQGPYYGQAVFFTKYFGEKVPAVVERFTKEIVRVSGVLESHLSKQKGNVAEAGPEGEGPWLVGDRFTYADLSFVPWQNMITMVPMDPEVKVTYNPNEFPNVKKWLANLLARPAIAKGIDLALKQLK</sequence>
<keyword evidence="5" id="KW-0808">Transferase</keyword>
<dbReference type="eggNOG" id="KOG0867">
    <property type="taxonomic scope" value="Eukaryota"/>
</dbReference>
<dbReference type="CDD" id="cd03048">
    <property type="entry name" value="GST_N_Ure2p_like"/>
    <property type="match status" value="1"/>
</dbReference>
<dbReference type="Gene3D" id="1.20.1050.130">
    <property type="match status" value="1"/>
</dbReference>
<evidence type="ECO:0000259" key="4">
    <source>
        <dbReference type="PROSITE" id="PS50405"/>
    </source>
</evidence>
<dbReference type="GeneID" id="20345254"/>
<organism evidence="5">
    <name type="scientific">Gaeumannomyces tritici (strain R3-111a-1)</name>
    <name type="common">Wheat and barley take-all root rot fungus</name>
    <name type="synonym">Gaeumannomyces graminis var. tritici</name>
    <dbReference type="NCBI Taxonomy" id="644352"/>
    <lineage>
        <taxon>Eukaryota</taxon>
        <taxon>Fungi</taxon>
        <taxon>Dikarya</taxon>
        <taxon>Ascomycota</taxon>
        <taxon>Pezizomycotina</taxon>
        <taxon>Sordariomycetes</taxon>
        <taxon>Sordariomycetidae</taxon>
        <taxon>Magnaporthales</taxon>
        <taxon>Magnaporthaceae</taxon>
        <taxon>Gaeumannomyces</taxon>
    </lineage>
</organism>
<evidence type="ECO:0000313" key="5">
    <source>
        <dbReference type="EMBL" id="EJT79712.1"/>
    </source>
</evidence>
<dbReference type="InterPro" id="IPR040079">
    <property type="entry name" value="Glutathione_S-Trfase"/>
</dbReference>
<dbReference type="EMBL" id="GL385396">
    <property type="protein sequence ID" value="EJT79712.1"/>
    <property type="molecule type" value="Genomic_DNA"/>
</dbReference>
<dbReference type="SFLD" id="SFLDS00019">
    <property type="entry name" value="Glutathione_Transferase_(cytos"/>
    <property type="match status" value="1"/>
</dbReference>